<protein>
    <submittedName>
        <fullName evidence="2">NAD(P)-dependent oxidoreductase</fullName>
    </submittedName>
</protein>
<dbReference type="RefSeq" id="WP_163819164.1">
    <property type="nucleotide sequence ID" value="NZ_JAAGOB010000007.1"/>
</dbReference>
<dbReference type="InterPro" id="IPR036291">
    <property type="entry name" value="NAD(P)-bd_dom_sf"/>
</dbReference>
<dbReference type="AlphaFoldDB" id="A0A6N9YNF1"/>
<dbReference type="CDD" id="cd08946">
    <property type="entry name" value="SDR_e"/>
    <property type="match status" value="1"/>
</dbReference>
<gene>
    <name evidence="2" type="ORF">G1H11_13740</name>
</gene>
<proteinExistence type="predicted"/>
<evidence type="ECO:0000313" key="2">
    <source>
        <dbReference type="EMBL" id="NED96368.1"/>
    </source>
</evidence>
<dbReference type="SUPFAM" id="SSF51735">
    <property type="entry name" value="NAD(P)-binding Rossmann-fold domains"/>
    <property type="match status" value="1"/>
</dbReference>
<dbReference type="PANTHER" id="PTHR43245">
    <property type="entry name" value="BIFUNCTIONAL POLYMYXIN RESISTANCE PROTEIN ARNA"/>
    <property type="match status" value="1"/>
</dbReference>
<keyword evidence="3" id="KW-1185">Reference proteome</keyword>
<feature type="domain" description="NAD-dependent epimerase/dehydratase" evidence="1">
    <location>
        <begin position="3"/>
        <end position="269"/>
    </location>
</feature>
<comment type="caution">
    <text evidence="2">The sequence shown here is derived from an EMBL/GenBank/DDBJ whole genome shotgun (WGS) entry which is preliminary data.</text>
</comment>
<dbReference type="InterPro" id="IPR001509">
    <property type="entry name" value="Epimerase_deHydtase"/>
</dbReference>
<name>A0A6N9YNF1_9ACTN</name>
<accession>A0A6N9YNF1</accession>
<dbReference type="InterPro" id="IPR050177">
    <property type="entry name" value="Lipid_A_modif_metabolic_enz"/>
</dbReference>
<dbReference type="Proteomes" id="UP000469185">
    <property type="component" value="Unassembled WGS sequence"/>
</dbReference>
<dbReference type="PANTHER" id="PTHR43245:SF55">
    <property type="entry name" value="NAD(P)-BINDING DOMAIN-CONTAINING PROTEIN"/>
    <property type="match status" value="1"/>
</dbReference>
<dbReference type="Pfam" id="PF01370">
    <property type="entry name" value="Epimerase"/>
    <property type="match status" value="1"/>
</dbReference>
<sequence length="337" mass="36519">MRVLVTGAAGRVGSWVAEELANSGHDVRGMVRPGGRSVPEPLRSRIQVMEAALTDTRAIERAVAGADVVVHLAAQIVMADTPVDTYVDINTGGTLRLLEAAVRQDPPVRRFVHASTDNTYGPVHPQAAVITEDHPQTAGDYYSTSKLLAERLVENYHRIHGLEYSILRLGSVIAPDEAEPLFRREWVRAFFAMHADAGDRSNLWQLFRQCDDPVGELDAAVPAPDGNPALAVTGPSGTPWSIHFTDVRDVVDGVVLALEHPAAANQTFNMLGPRTTTFAEGAEVMARRRGAEVLEVRMPMTLAFELSSQKAARLLGYEPRWTFDDTLSSAPAVIGAG</sequence>
<organism evidence="2 3">
    <name type="scientific">Phytoactinopolyspora alkaliphila</name>
    <dbReference type="NCBI Taxonomy" id="1783498"/>
    <lineage>
        <taxon>Bacteria</taxon>
        <taxon>Bacillati</taxon>
        <taxon>Actinomycetota</taxon>
        <taxon>Actinomycetes</taxon>
        <taxon>Jiangellales</taxon>
        <taxon>Jiangellaceae</taxon>
        <taxon>Phytoactinopolyspora</taxon>
    </lineage>
</organism>
<evidence type="ECO:0000313" key="3">
    <source>
        <dbReference type="Proteomes" id="UP000469185"/>
    </source>
</evidence>
<dbReference type="EMBL" id="JAAGOB010000007">
    <property type="protein sequence ID" value="NED96368.1"/>
    <property type="molecule type" value="Genomic_DNA"/>
</dbReference>
<reference evidence="2 3" key="1">
    <citation type="submission" date="2020-02" db="EMBL/GenBank/DDBJ databases">
        <authorList>
            <person name="Li X.-J."/>
            <person name="Feng X.-M."/>
        </authorList>
    </citation>
    <scope>NUCLEOTIDE SEQUENCE [LARGE SCALE GENOMIC DNA]</scope>
    <source>
        <strain evidence="2 3">CGMCC 4.7225</strain>
    </source>
</reference>
<dbReference type="Gene3D" id="3.40.50.720">
    <property type="entry name" value="NAD(P)-binding Rossmann-like Domain"/>
    <property type="match status" value="2"/>
</dbReference>
<evidence type="ECO:0000259" key="1">
    <source>
        <dbReference type="Pfam" id="PF01370"/>
    </source>
</evidence>